<organism evidence="4 5">
    <name type="scientific">Paractinoplanes brasiliensis</name>
    <dbReference type="NCBI Taxonomy" id="52695"/>
    <lineage>
        <taxon>Bacteria</taxon>
        <taxon>Bacillati</taxon>
        <taxon>Actinomycetota</taxon>
        <taxon>Actinomycetes</taxon>
        <taxon>Micromonosporales</taxon>
        <taxon>Micromonosporaceae</taxon>
        <taxon>Paractinoplanes</taxon>
    </lineage>
</organism>
<feature type="transmembrane region" description="Helical" evidence="2">
    <location>
        <begin position="188"/>
        <end position="210"/>
    </location>
</feature>
<evidence type="ECO:0000313" key="5">
    <source>
        <dbReference type="Proteomes" id="UP000294901"/>
    </source>
</evidence>
<name>A0A4R6JV52_9ACTN</name>
<keyword evidence="2" id="KW-0812">Transmembrane</keyword>
<feature type="transmembrane region" description="Helical" evidence="2">
    <location>
        <begin position="92"/>
        <end position="109"/>
    </location>
</feature>
<evidence type="ECO:0000256" key="2">
    <source>
        <dbReference type="SAM" id="Phobius"/>
    </source>
</evidence>
<feature type="transmembrane region" description="Helical" evidence="2">
    <location>
        <begin position="360"/>
        <end position="379"/>
    </location>
</feature>
<dbReference type="InterPro" id="IPR050879">
    <property type="entry name" value="Acyltransferase_3"/>
</dbReference>
<dbReference type="GO" id="GO:0009103">
    <property type="term" value="P:lipopolysaccharide biosynthetic process"/>
    <property type="evidence" value="ECO:0007669"/>
    <property type="project" value="TreeGrafter"/>
</dbReference>
<dbReference type="OrthoDB" id="3404679at2"/>
<feature type="transmembrane region" description="Helical" evidence="2">
    <location>
        <begin position="239"/>
        <end position="258"/>
    </location>
</feature>
<keyword evidence="2" id="KW-0472">Membrane</keyword>
<feature type="transmembrane region" description="Helical" evidence="2">
    <location>
        <begin position="293"/>
        <end position="312"/>
    </location>
</feature>
<feature type="transmembrane region" description="Helical" evidence="2">
    <location>
        <begin position="216"/>
        <end position="232"/>
    </location>
</feature>
<dbReference type="PANTHER" id="PTHR23028:SF53">
    <property type="entry name" value="ACYL_TRANSF_3 DOMAIN-CONTAINING PROTEIN"/>
    <property type="match status" value="1"/>
</dbReference>
<dbReference type="GO" id="GO:0016747">
    <property type="term" value="F:acyltransferase activity, transferring groups other than amino-acyl groups"/>
    <property type="evidence" value="ECO:0007669"/>
    <property type="project" value="InterPro"/>
</dbReference>
<dbReference type="PANTHER" id="PTHR23028">
    <property type="entry name" value="ACETYLTRANSFERASE"/>
    <property type="match status" value="1"/>
</dbReference>
<feature type="transmembrane region" description="Helical" evidence="2">
    <location>
        <begin position="264"/>
        <end position="281"/>
    </location>
</feature>
<keyword evidence="2" id="KW-1133">Transmembrane helix</keyword>
<feature type="transmembrane region" description="Helical" evidence="2">
    <location>
        <begin position="324"/>
        <end position="345"/>
    </location>
</feature>
<dbReference type="EMBL" id="SNWR01000001">
    <property type="protein sequence ID" value="TDO39722.1"/>
    <property type="molecule type" value="Genomic_DNA"/>
</dbReference>
<dbReference type="InterPro" id="IPR002656">
    <property type="entry name" value="Acyl_transf_3_dom"/>
</dbReference>
<feature type="region of interest" description="Disordered" evidence="1">
    <location>
        <begin position="383"/>
        <end position="408"/>
    </location>
</feature>
<keyword evidence="5" id="KW-1185">Reference proteome</keyword>
<gene>
    <name evidence="4" type="ORF">C8E87_3420</name>
</gene>
<proteinExistence type="predicted"/>
<reference evidence="4 5" key="1">
    <citation type="submission" date="2019-03" db="EMBL/GenBank/DDBJ databases">
        <title>Sequencing the genomes of 1000 actinobacteria strains.</title>
        <authorList>
            <person name="Klenk H.-P."/>
        </authorList>
    </citation>
    <scope>NUCLEOTIDE SEQUENCE [LARGE SCALE GENOMIC DNA]</scope>
    <source>
        <strain evidence="4 5">DSM 43805</strain>
    </source>
</reference>
<accession>A0A4R6JV52</accession>
<dbReference type="GO" id="GO:0016020">
    <property type="term" value="C:membrane"/>
    <property type="evidence" value="ECO:0007669"/>
    <property type="project" value="TreeGrafter"/>
</dbReference>
<sequence>MTETTTSGVRPAAHAVAGRSERFRPDIEGLRAVAVVLVVLFHAGVPGLAGGFIGVDVFFVISGFLITSLMLREVRRTGRLSLVGFYARRARRILPAAALVLVTTLLASYHRLGFLRGDEISEDVIWSALFAANFRFAAQGVDYLAAQDAVSPVRHFWSLAVEEQFYLVWPAAIVLLIWLGFRWAIGYWLAAAVAVSLAFSIWQTGTWSYFSPLTRAWELGAGCLLALAATRLDRIPRRLATAMAGIGLSLIVIAALTFDETTPFPGYAATLPVVATVLVLAGRGDSVLGRPPLVWLGRLSYSFYLWHWPVLVIAEQAYGETLPAVTRVLLVLGSLGLAVVTYFAVEDPFRRSRSLRRSDVLTLSIAAWLIVAPLAVARWKTSTSPAADPGRSAEHQPRLGAPAHAQQP</sequence>
<feature type="transmembrane region" description="Helical" evidence="2">
    <location>
        <begin position="164"/>
        <end position="181"/>
    </location>
</feature>
<feature type="domain" description="Acyltransferase 3" evidence="3">
    <location>
        <begin position="26"/>
        <end position="342"/>
    </location>
</feature>
<dbReference type="Pfam" id="PF01757">
    <property type="entry name" value="Acyl_transf_3"/>
    <property type="match status" value="1"/>
</dbReference>
<dbReference type="RefSeq" id="WP_133874006.1">
    <property type="nucleotide sequence ID" value="NZ_BOMD01000054.1"/>
</dbReference>
<protein>
    <submittedName>
        <fullName evidence="4">Peptidoglycan/LPS O-acetylase OafA/YrhL</fullName>
    </submittedName>
</protein>
<evidence type="ECO:0000259" key="3">
    <source>
        <dbReference type="Pfam" id="PF01757"/>
    </source>
</evidence>
<feature type="transmembrane region" description="Helical" evidence="2">
    <location>
        <begin position="51"/>
        <end position="71"/>
    </location>
</feature>
<evidence type="ECO:0000313" key="4">
    <source>
        <dbReference type="EMBL" id="TDO39722.1"/>
    </source>
</evidence>
<evidence type="ECO:0000256" key="1">
    <source>
        <dbReference type="SAM" id="MobiDB-lite"/>
    </source>
</evidence>
<comment type="caution">
    <text evidence="4">The sequence shown here is derived from an EMBL/GenBank/DDBJ whole genome shotgun (WGS) entry which is preliminary data.</text>
</comment>
<feature type="transmembrane region" description="Helical" evidence="2">
    <location>
        <begin position="29"/>
        <end position="45"/>
    </location>
</feature>
<dbReference type="AlphaFoldDB" id="A0A4R6JV52"/>
<dbReference type="Proteomes" id="UP000294901">
    <property type="component" value="Unassembled WGS sequence"/>
</dbReference>